<evidence type="ECO:0000313" key="3">
    <source>
        <dbReference type="Proteomes" id="UP000807306"/>
    </source>
</evidence>
<gene>
    <name evidence="2" type="ORF">CPB83DRAFT_312273</name>
</gene>
<dbReference type="PANTHER" id="PTHR36166">
    <property type="entry name" value="CHROMOSOME 9, WHOLE GENOME SHOTGUN SEQUENCE"/>
    <property type="match status" value="1"/>
</dbReference>
<dbReference type="SUPFAM" id="SSF55961">
    <property type="entry name" value="Bet v1-like"/>
    <property type="match status" value="1"/>
</dbReference>
<organism evidence="2 3">
    <name type="scientific">Crepidotus variabilis</name>
    <dbReference type="NCBI Taxonomy" id="179855"/>
    <lineage>
        <taxon>Eukaryota</taxon>
        <taxon>Fungi</taxon>
        <taxon>Dikarya</taxon>
        <taxon>Basidiomycota</taxon>
        <taxon>Agaricomycotina</taxon>
        <taxon>Agaricomycetes</taxon>
        <taxon>Agaricomycetidae</taxon>
        <taxon>Agaricales</taxon>
        <taxon>Agaricineae</taxon>
        <taxon>Crepidotaceae</taxon>
        <taxon>Crepidotus</taxon>
    </lineage>
</organism>
<evidence type="ECO:0000313" key="2">
    <source>
        <dbReference type="EMBL" id="KAF9528487.1"/>
    </source>
</evidence>
<evidence type="ECO:0000256" key="1">
    <source>
        <dbReference type="SAM" id="SignalP"/>
    </source>
</evidence>
<comment type="caution">
    <text evidence="2">The sequence shown here is derived from an EMBL/GenBank/DDBJ whole genome shotgun (WGS) entry which is preliminary data.</text>
</comment>
<proteinExistence type="predicted"/>
<reference evidence="2" key="1">
    <citation type="submission" date="2020-11" db="EMBL/GenBank/DDBJ databases">
        <authorList>
            <consortium name="DOE Joint Genome Institute"/>
            <person name="Ahrendt S."/>
            <person name="Riley R."/>
            <person name="Andreopoulos W."/>
            <person name="Labutti K."/>
            <person name="Pangilinan J."/>
            <person name="Ruiz-Duenas F.J."/>
            <person name="Barrasa J.M."/>
            <person name="Sanchez-Garcia M."/>
            <person name="Camarero S."/>
            <person name="Miyauchi S."/>
            <person name="Serrano A."/>
            <person name="Linde D."/>
            <person name="Babiker R."/>
            <person name="Drula E."/>
            <person name="Ayuso-Fernandez I."/>
            <person name="Pacheco R."/>
            <person name="Padilla G."/>
            <person name="Ferreira P."/>
            <person name="Barriuso J."/>
            <person name="Kellner H."/>
            <person name="Castanera R."/>
            <person name="Alfaro M."/>
            <person name="Ramirez L."/>
            <person name="Pisabarro A.G."/>
            <person name="Kuo A."/>
            <person name="Tritt A."/>
            <person name="Lipzen A."/>
            <person name="He G."/>
            <person name="Yan M."/>
            <person name="Ng V."/>
            <person name="Cullen D."/>
            <person name="Martin F."/>
            <person name="Rosso M.-N."/>
            <person name="Henrissat B."/>
            <person name="Hibbett D."/>
            <person name="Martinez A.T."/>
            <person name="Grigoriev I.V."/>
        </authorList>
    </citation>
    <scope>NUCLEOTIDE SEQUENCE</scope>
    <source>
        <strain evidence="2">CBS 506.95</strain>
    </source>
</reference>
<feature type="chain" id="PRO_5040196561" description="Coenzyme Q-binding protein COQ10 START domain-containing protein" evidence="1">
    <location>
        <begin position="18"/>
        <end position="198"/>
    </location>
</feature>
<name>A0A9P6EG70_9AGAR</name>
<dbReference type="InterPro" id="IPR019587">
    <property type="entry name" value="Polyketide_cyclase/dehydratase"/>
</dbReference>
<accession>A0A9P6EG70</accession>
<keyword evidence="1" id="KW-0732">Signal</keyword>
<dbReference type="OrthoDB" id="509124at2759"/>
<feature type="signal peptide" evidence="1">
    <location>
        <begin position="1"/>
        <end position="17"/>
    </location>
</feature>
<dbReference type="Gene3D" id="3.30.530.20">
    <property type="match status" value="1"/>
</dbReference>
<dbReference type="EMBL" id="MU157852">
    <property type="protein sequence ID" value="KAF9528487.1"/>
    <property type="molecule type" value="Genomic_DNA"/>
</dbReference>
<sequence length="198" mass="21951">MIRIASILTLLCTSIVAQSPPSSLPPTDPGIFTAQASIIIDAPIEAVWAILLDFPKYPQWNPFVRSQTVTNTLWIPTEDQVAYENFRLIIQAQIPPLTPPVNENTPPNPFHAQTAFENITKIDAVNHQAFWRSIMLPQEILDSERMQVLSVVGVGKTYYEAREVFKGPASYVVDALFAEGLQKGFSAQAVALKARAEM</sequence>
<dbReference type="AlphaFoldDB" id="A0A9P6EG70"/>
<protein>
    <recommendedName>
        <fullName evidence="4">Coenzyme Q-binding protein COQ10 START domain-containing protein</fullName>
    </recommendedName>
</protein>
<dbReference type="PANTHER" id="PTHR36166:SF1">
    <property type="entry name" value="SRPBCC DOMAIN-CONTAINING PROTEIN"/>
    <property type="match status" value="1"/>
</dbReference>
<dbReference type="Pfam" id="PF10604">
    <property type="entry name" value="Polyketide_cyc2"/>
    <property type="match status" value="1"/>
</dbReference>
<dbReference type="CDD" id="cd07822">
    <property type="entry name" value="SRPBCC_4"/>
    <property type="match status" value="1"/>
</dbReference>
<evidence type="ECO:0008006" key="4">
    <source>
        <dbReference type="Google" id="ProtNLM"/>
    </source>
</evidence>
<dbReference type="Proteomes" id="UP000807306">
    <property type="component" value="Unassembled WGS sequence"/>
</dbReference>
<keyword evidence="3" id="KW-1185">Reference proteome</keyword>
<dbReference type="InterPro" id="IPR023393">
    <property type="entry name" value="START-like_dom_sf"/>
</dbReference>